<dbReference type="EMBL" id="QURL01000004">
    <property type="protein sequence ID" value="RFC63349.1"/>
    <property type="molecule type" value="Genomic_DNA"/>
</dbReference>
<dbReference type="GO" id="GO:0008168">
    <property type="term" value="F:methyltransferase activity"/>
    <property type="evidence" value="ECO:0007669"/>
    <property type="project" value="UniProtKB-KW"/>
</dbReference>
<evidence type="ECO:0000259" key="2">
    <source>
        <dbReference type="Pfam" id="PF05050"/>
    </source>
</evidence>
<reference evidence="3 4" key="1">
    <citation type="submission" date="2018-08" db="EMBL/GenBank/DDBJ databases">
        <title>Fulvimarina sp. 85, whole genome shotgun sequence.</title>
        <authorList>
            <person name="Tuo L."/>
        </authorList>
    </citation>
    <scope>NUCLEOTIDE SEQUENCE [LARGE SCALE GENOMIC DNA]</scope>
    <source>
        <strain evidence="3 4">85</strain>
    </source>
</reference>
<dbReference type="OrthoDB" id="9814604at2"/>
<feature type="domain" description="Methyltransferase FkbM" evidence="2">
    <location>
        <begin position="44"/>
        <end position="173"/>
    </location>
</feature>
<organism evidence="3 4">
    <name type="scientific">Fulvimarina endophytica</name>
    <dbReference type="NCBI Taxonomy" id="2293836"/>
    <lineage>
        <taxon>Bacteria</taxon>
        <taxon>Pseudomonadati</taxon>
        <taxon>Pseudomonadota</taxon>
        <taxon>Alphaproteobacteria</taxon>
        <taxon>Hyphomicrobiales</taxon>
        <taxon>Aurantimonadaceae</taxon>
        <taxon>Fulvimarina</taxon>
    </lineage>
</organism>
<dbReference type="Pfam" id="PF05050">
    <property type="entry name" value="Methyltransf_21"/>
    <property type="match status" value="1"/>
</dbReference>
<proteinExistence type="predicted"/>
<dbReference type="RefSeq" id="WP_116683079.1">
    <property type="nucleotide sequence ID" value="NZ_QURL01000004.1"/>
</dbReference>
<dbReference type="InterPro" id="IPR029063">
    <property type="entry name" value="SAM-dependent_MTases_sf"/>
</dbReference>
<dbReference type="InterPro" id="IPR006342">
    <property type="entry name" value="FkbM_mtfrase"/>
</dbReference>
<dbReference type="GO" id="GO:0032259">
    <property type="term" value="P:methylation"/>
    <property type="evidence" value="ECO:0007669"/>
    <property type="project" value="UniProtKB-KW"/>
</dbReference>
<keyword evidence="4" id="KW-1185">Reference proteome</keyword>
<dbReference type="PANTHER" id="PTHR34203">
    <property type="entry name" value="METHYLTRANSFERASE, FKBM FAMILY PROTEIN"/>
    <property type="match status" value="1"/>
</dbReference>
<evidence type="ECO:0000256" key="1">
    <source>
        <dbReference type="SAM" id="MobiDB-lite"/>
    </source>
</evidence>
<dbReference type="InterPro" id="IPR052514">
    <property type="entry name" value="SAM-dependent_MTase"/>
</dbReference>
<keyword evidence="3" id="KW-0489">Methyltransferase</keyword>
<evidence type="ECO:0000313" key="3">
    <source>
        <dbReference type="EMBL" id="RFC63349.1"/>
    </source>
</evidence>
<gene>
    <name evidence="3" type="ORF">DYI37_09870</name>
</gene>
<dbReference type="NCBIfam" id="TIGR01444">
    <property type="entry name" value="fkbM_fam"/>
    <property type="match status" value="1"/>
</dbReference>
<dbReference type="AlphaFoldDB" id="A0A371X2B2"/>
<dbReference type="PANTHER" id="PTHR34203:SF15">
    <property type="entry name" value="SLL1173 PROTEIN"/>
    <property type="match status" value="1"/>
</dbReference>
<dbReference type="SUPFAM" id="SSF53335">
    <property type="entry name" value="S-adenosyl-L-methionine-dependent methyltransferases"/>
    <property type="match status" value="1"/>
</dbReference>
<feature type="region of interest" description="Disordered" evidence="1">
    <location>
        <begin position="230"/>
        <end position="254"/>
    </location>
</feature>
<evidence type="ECO:0000313" key="4">
    <source>
        <dbReference type="Proteomes" id="UP000264310"/>
    </source>
</evidence>
<dbReference type="Proteomes" id="UP000264310">
    <property type="component" value="Unassembled WGS sequence"/>
</dbReference>
<keyword evidence="3" id="KW-0808">Transferase</keyword>
<sequence>MIGRLRPWLGLARSLFVYHGQPWRVIGLRRFMRELVAPGALAFDIGAHAGNRTLALSKAGARVIALEPQPRFVSLLRHLAKGRDITVRAEAVGRTSGSVDLQISHANPTLSSTAAGWSERIGSAAGFETVRWDASIRVPMVTLDRLVAEYGRPDFVKIDVEGSEADILEGLSAPLPLISFEYLPAAMDIAERCLLRLTELGSYEFNLVVGETQTFRSGEWEPADRFRETLRRESQSGASGDVYARLSSPNESTG</sequence>
<protein>
    <submittedName>
        <fullName evidence="3">FkbM family methyltransferase</fullName>
    </submittedName>
</protein>
<dbReference type="Gene3D" id="3.40.50.150">
    <property type="entry name" value="Vaccinia Virus protein VP39"/>
    <property type="match status" value="1"/>
</dbReference>
<comment type="caution">
    <text evidence="3">The sequence shown here is derived from an EMBL/GenBank/DDBJ whole genome shotgun (WGS) entry which is preliminary data.</text>
</comment>
<name>A0A371X2B2_9HYPH</name>
<accession>A0A371X2B2</accession>